<dbReference type="AlphaFoldDB" id="A0A9Q0QVW0"/>
<dbReference type="Proteomes" id="UP001141806">
    <property type="component" value="Unassembled WGS sequence"/>
</dbReference>
<name>A0A9Q0QVW0_9MAGN</name>
<dbReference type="PANTHER" id="PTHR31170:SF17">
    <property type="match status" value="1"/>
</dbReference>
<dbReference type="InterPro" id="IPR004158">
    <property type="entry name" value="DUF247_pln"/>
</dbReference>
<organism evidence="1 2">
    <name type="scientific">Protea cynaroides</name>
    <dbReference type="NCBI Taxonomy" id="273540"/>
    <lineage>
        <taxon>Eukaryota</taxon>
        <taxon>Viridiplantae</taxon>
        <taxon>Streptophyta</taxon>
        <taxon>Embryophyta</taxon>
        <taxon>Tracheophyta</taxon>
        <taxon>Spermatophyta</taxon>
        <taxon>Magnoliopsida</taxon>
        <taxon>Proteales</taxon>
        <taxon>Proteaceae</taxon>
        <taxon>Protea</taxon>
    </lineage>
</organism>
<dbReference type="PANTHER" id="PTHR31170">
    <property type="entry name" value="BNAC04G53230D PROTEIN"/>
    <property type="match status" value="1"/>
</dbReference>
<accession>A0A9Q0QVW0</accession>
<dbReference type="EMBL" id="JAMYWD010000004">
    <property type="protein sequence ID" value="KAJ4973888.1"/>
    <property type="molecule type" value="Genomic_DNA"/>
</dbReference>
<evidence type="ECO:0000313" key="2">
    <source>
        <dbReference type="Proteomes" id="UP001141806"/>
    </source>
</evidence>
<dbReference type="Pfam" id="PF03140">
    <property type="entry name" value="DUF247"/>
    <property type="match status" value="2"/>
</dbReference>
<reference evidence="1" key="1">
    <citation type="journal article" date="2023" name="Plant J.">
        <title>The genome of the king protea, Protea cynaroides.</title>
        <authorList>
            <person name="Chang J."/>
            <person name="Duong T.A."/>
            <person name="Schoeman C."/>
            <person name="Ma X."/>
            <person name="Roodt D."/>
            <person name="Barker N."/>
            <person name="Li Z."/>
            <person name="Van de Peer Y."/>
            <person name="Mizrachi E."/>
        </authorList>
    </citation>
    <scope>NUCLEOTIDE SEQUENCE</scope>
    <source>
        <tissue evidence="1">Young leaves</tissue>
    </source>
</reference>
<comment type="caution">
    <text evidence="1">The sequence shown here is derived from an EMBL/GenBank/DDBJ whole genome shotgun (WGS) entry which is preliminary data.</text>
</comment>
<protein>
    <submittedName>
        <fullName evidence="1">Uncharacterized protein</fullName>
    </submittedName>
</protein>
<sequence length="369" mass="42097">MVSQDSGDIEIGNLSINWAVVSVRKSLYQIYNDSLKPTSCIYRVDKRIRKVNKDAYTPDIFSIGPYHRSDSNLKAMENQNLVYLKAVLHRTSEITSLEMYVEAFKKLGPEACKCYSEPVDLNFEQFIEMMLVDGFFIVELFRKNSKVVTVDGNDPIFNFNSRVARVMCDLILLENQIPMLLVPQTLFDLSENPESHSRTFIELCSSSYPKSSSTATHNHLVDLLCYTLSASLPTPSIMPTFNLRRSSMKFKIDSSSNTLIHIKFNEGITSYAIMIDYLINSADDVAFLWGREIVSNQLGDDNKIPSLLSNLFEGISSNGFNYGELCDKVNHYYNNPYRYQKAKFKHDYCSNPWANISVVVAILLFVFNL</sequence>
<dbReference type="OrthoDB" id="672127at2759"/>
<keyword evidence="2" id="KW-1185">Reference proteome</keyword>
<gene>
    <name evidence="1" type="ORF">NE237_007062</name>
</gene>
<proteinExistence type="predicted"/>
<evidence type="ECO:0000313" key="1">
    <source>
        <dbReference type="EMBL" id="KAJ4973888.1"/>
    </source>
</evidence>